<dbReference type="EMBL" id="RJUL01000011">
    <property type="protein sequence ID" value="ROQ22054.1"/>
    <property type="molecule type" value="Genomic_DNA"/>
</dbReference>
<evidence type="ECO:0000256" key="1">
    <source>
        <dbReference type="SAM" id="SignalP"/>
    </source>
</evidence>
<feature type="chain" id="PRO_5017958266" description="Secreted protein" evidence="1">
    <location>
        <begin position="32"/>
        <end position="151"/>
    </location>
</feature>
<evidence type="ECO:0000313" key="2">
    <source>
        <dbReference type="EMBL" id="ROQ22054.1"/>
    </source>
</evidence>
<reference evidence="2 3" key="1">
    <citation type="submission" date="2018-11" db="EMBL/GenBank/DDBJ databases">
        <title>Genomic Encyclopedia of Type Strains, Phase IV (KMG-IV): sequencing the most valuable type-strain genomes for metagenomic binning, comparative biology and taxonomic classification.</title>
        <authorList>
            <person name="Goeker M."/>
        </authorList>
    </citation>
    <scope>NUCLEOTIDE SEQUENCE [LARGE SCALE GENOMIC DNA]</scope>
    <source>
        <strain evidence="2 3">DSM 21945</strain>
    </source>
</reference>
<dbReference type="Proteomes" id="UP000268033">
    <property type="component" value="Unassembled WGS sequence"/>
</dbReference>
<evidence type="ECO:0008006" key="4">
    <source>
        <dbReference type="Google" id="ProtNLM"/>
    </source>
</evidence>
<evidence type="ECO:0000313" key="3">
    <source>
        <dbReference type="Proteomes" id="UP000268033"/>
    </source>
</evidence>
<accession>A0A3N1NQL0</accession>
<protein>
    <recommendedName>
        <fullName evidence="4">Secreted protein</fullName>
    </recommendedName>
</protein>
<feature type="signal peptide" evidence="1">
    <location>
        <begin position="1"/>
        <end position="31"/>
    </location>
</feature>
<name>A0A3N1NQL0_9GAMM</name>
<dbReference type="AlphaFoldDB" id="A0A3N1NQL0"/>
<organism evidence="2 3">
    <name type="scientific">Gallaecimonas pentaromativorans</name>
    <dbReference type="NCBI Taxonomy" id="584787"/>
    <lineage>
        <taxon>Bacteria</taxon>
        <taxon>Pseudomonadati</taxon>
        <taxon>Pseudomonadota</taxon>
        <taxon>Gammaproteobacteria</taxon>
        <taxon>Enterobacterales</taxon>
        <taxon>Gallaecimonadaceae</taxon>
        <taxon>Gallaecimonas</taxon>
    </lineage>
</organism>
<proteinExistence type="predicted"/>
<sequence length="151" mass="16326">MKTRATYLSKGLSFVLALFSLAWLGTTAARADPPATIANCAGIKDAYPILGTQCTTAYAKISHAPADADERLASFNARVSVLTLFRKALLCNGMFGASSQVQQRFKSGEQGHLDQVDQLRNSMVANHDPNVPAAVTQQDLNQISIRKQQCK</sequence>
<dbReference type="RefSeq" id="WP_123422528.1">
    <property type="nucleotide sequence ID" value="NZ_RJUL01000011.1"/>
</dbReference>
<comment type="caution">
    <text evidence="2">The sequence shown here is derived from an EMBL/GenBank/DDBJ whole genome shotgun (WGS) entry which is preliminary data.</text>
</comment>
<gene>
    <name evidence="2" type="ORF">EDC28_111156</name>
</gene>
<keyword evidence="1" id="KW-0732">Signal</keyword>
<keyword evidence="3" id="KW-1185">Reference proteome</keyword>